<comment type="caution">
    <text evidence="1">The sequence shown here is derived from an EMBL/GenBank/DDBJ whole genome shotgun (WGS) entry which is preliminary data.</text>
</comment>
<keyword evidence="2" id="KW-1185">Reference proteome</keyword>
<protein>
    <submittedName>
        <fullName evidence="1">Uncharacterized protein</fullName>
    </submittedName>
</protein>
<accession>A0A3S5CMC6</accession>
<gene>
    <name evidence="1" type="ORF">PXEA_LOCUS13929</name>
</gene>
<dbReference type="AlphaFoldDB" id="A0A3S5CMC6"/>
<organism evidence="1 2">
    <name type="scientific">Protopolystoma xenopodis</name>
    <dbReference type="NCBI Taxonomy" id="117903"/>
    <lineage>
        <taxon>Eukaryota</taxon>
        <taxon>Metazoa</taxon>
        <taxon>Spiralia</taxon>
        <taxon>Lophotrochozoa</taxon>
        <taxon>Platyhelminthes</taxon>
        <taxon>Monogenea</taxon>
        <taxon>Polyopisthocotylea</taxon>
        <taxon>Polystomatidea</taxon>
        <taxon>Polystomatidae</taxon>
        <taxon>Protopolystoma</taxon>
    </lineage>
</organism>
<reference evidence="1" key="1">
    <citation type="submission" date="2018-11" db="EMBL/GenBank/DDBJ databases">
        <authorList>
            <consortium name="Pathogen Informatics"/>
        </authorList>
    </citation>
    <scope>NUCLEOTIDE SEQUENCE</scope>
</reference>
<sequence length="109" mass="12369">METDQCQLKLRRPVLAVHLSQLITLVTWLTAYPGQSACTMHQQCWWHHVRTSFSSSSSFSSYSSSSFCMMNFICPDLYTLPPLPQLTARPLAVFRKLYNPSATDPRASP</sequence>
<dbReference type="EMBL" id="CAAALY010046671">
    <property type="protein sequence ID" value="VEL20489.1"/>
    <property type="molecule type" value="Genomic_DNA"/>
</dbReference>
<dbReference type="Proteomes" id="UP000784294">
    <property type="component" value="Unassembled WGS sequence"/>
</dbReference>
<evidence type="ECO:0000313" key="2">
    <source>
        <dbReference type="Proteomes" id="UP000784294"/>
    </source>
</evidence>
<proteinExistence type="predicted"/>
<evidence type="ECO:0000313" key="1">
    <source>
        <dbReference type="EMBL" id="VEL20489.1"/>
    </source>
</evidence>
<name>A0A3S5CMC6_9PLAT</name>